<dbReference type="EMBL" id="FQYR01000008">
    <property type="protein sequence ID" value="SHK33552.1"/>
    <property type="molecule type" value="Genomic_DNA"/>
</dbReference>
<dbReference type="STRING" id="1123071.SAMN02745181_3638"/>
<protein>
    <submittedName>
        <fullName evidence="2">Uncharacterized protein</fullName>
    </submittedName>
</protein>
<evidence type="ECO:0000313" key="2">
    <source>
        <dbReference type="EMBL" id="SHK33552.1"/>
    </source>
</evidence>
<accession>A0A1M6RM73</accession>
<dbReference type="Proteomes" id="UP000184510">
    <property type="component" value="Unassembled WGS sequence"/>
</dbReference>
<sequence>MEICELYGSHQSTEKNVHPKNTMKETLKFALVGVLFAAAPLAGASESNCNEVVKITNSAIAQSPDKVLDVVAKLVTKHKDCSCEVVKAAIIATEADKELVGKIVEVAVKAAPEQLSLISTCALVVAPDAQAEIVSVVSKHSQSAGGDYSAKADYSAKGKEPLPMAAVKANPLDFPGVGPIGPELGSTGGTPLLPFGLPPQAPPVTPVSATR</sequence>
<feature type="region of interest" description="Disordered" evidence="1">
    <location>
        <begin position="178"/>
        <end position="211"/>
    </location>
</feature>
<dbReference type="AlphaFoldDB" id="A0A1M6RM73"/>
<evidence type="ECO:0000313" key="3">
    <source>
        <dbReference type="Proteomes" id="UP000184510"/>
    </source>
</evidence>
<name>A0A1M6RM73_9BACT</name>
<organism evidence="2 3">
    <name type="scientific">Rubritalea squalenifaciens DSM 18772</name>
    <dbReference type="NCBI Taxonomy" id="1123071"/>
    <lineage>
        <taxon>Bacteria</taxon>
        <taxon>Pseudomonadati</taxon>
        <taxon>Verrucomicrobiota</taxon>
        <taxon>Verrucomicrobiia</taxon>
        <taxon>Verrucomicrobiales</taxon>
        <taxon>Rubritaleaceae</taxon>
        <taxon>Rubritalea</taxon>
    </lineage>
</organism>
<feature type="compositionally biased region" description="Low complexity" evidence="1">
    <location>
        <begin position="181"/>
        <end position="195"/>
    </location>
</feature>
<proteinExistence type="predicted"/>
<evidence type="ECO:0000256" key="1">
    <source>
        <dbReference type="SAM" id="MobiDB-lite"/>
    </source>
</evidence>
<dbReference type="InParanoid" id="A0A1M6RM73"/>
<reference evidence="2 3" key="1">
    <citation type="submission" date="2016-11" db="EMBL/GenBank/DDBJ databases">
        <authorList>
            <person name="Jaros S."/>
            <person name="Januszkiewicz K."/>
            <person name="Wedrychowicz H."/>
        </authorList>
    </citation>
    <scope>NUCLEOTIDE SEQUENCE [LARGE SCALE GENOMIC DNA]</scope>
    <source>
        <strain evidence="2 3">DSM 18772</strain>
    </source>
</reference>
<keyword evidence="3" id="KW-1185">Reference proteome</keyword>
<feature type="compositionally biased region" description="Pro residues" evidence="1">
    <location>
        <begin position="196"/>
        <end position="205"/>
    </location>
</feature>
<gene>
    <name evidence="2" type="ORF">SAMN02745181_3638</name>
</gene>